<sequence>MVGQKKIELEVHGFALDCATIPSFEPMQKLRILNTISLYSEKEFLDLVKQRHMLLEIPSISAYIGQQSVHFSANSILMDRFLLDIGIQRMRKAVLQLNDFSEFKLIKPSNTGVISPSLFSIEFEGRVRITLDYSAPVRVAITRNEN</sequence>
<proteinExistence type="predicted"/>
<organism evidence="1 2">
    <name type="scientific">Pristionchus pacificus</name>
    <name type="common">Parasitic nematode worm</name>
    <dbReference type="NCBI Taxonomy" id="54126"/>
    <lineage>
        <taxon>Eukaryota</taxon>
        <taxon>Metazoa</taxon>
        <taxon>Ecdysozoa</taxon>
        <taxon>Nematoda</taxon>
        <taxon>Chromadorea</taxon>
        <taxon>Rhabditida</taxon>
        <taxon>Rhabditina</taxon>
        <taxon>Diplogasteromorpha</taxon>
        <taxon>Diplogasteroidea</taxon>
        <taxon>Neodiplogasteridae</taxon>
        <taxon>Pristionchus</taxon>
    </lineage>
</organism>
<dbReference type="AlphaFoldDB" id="A0A2A6B343"/>
<protein>
    <submittedName>
        <fullName evidence="1">Uncharacterized protein</fullName>
    </submittedName>
</protein>
<evidence type="ECO:0000313" key="1">
    <source>
        <dbReference type="EnsemblMetazoa" id="PPA42996.1"/>
    </source>
</evidence>
<reference evidence="1" key="2">
    <citation type="submission" date="2022-06" db="UniProtKB">
        <authorList>
            <consortium name="EnsemblMetazoa"/>
        </authorList>
    </citation>
    <scope>IDENTIFICATION</scope>
    <source>
        <strain evidence="1">PS312</strain>
    </source>
</reference>
<reference evidence="2" key="1">
    <citation type="journal article" date="2008" name="Nat. Genet.">
        <title>The Pristionchus pacificus genome provides a unique perspective on nematode lifestyle and parasitism.</title>
        <authorList>
            <person name="Dieterich C."/>
            <person name="Clifton S.W."/>
            <person name="Schuster L.N."/>
            <person name="Chinwalla A."/>
            <person name="Delehaunty K."/>
            <person name="Dinkelacker I."/>
            <person name="Fulton L."/>
            <person name="Fulton R."/>
            <person name="Godfrey J."/>
            <person name="Minx P."/>
            <person name="Mitreva M."/>
            <person name="Roeseler W."/>
            <person name="Tian H."/>
            <person name="Witte H."/>
            <person name="Yang S.P."/>
            <person name="Wilson R.K."/>
            <person name="Sommer R.J."/>
        </authorList>
    </citation>
    <scope>NUCLEOTIDE SEQUENCE [LARGE SCALE GENOMIC DNA]</scope>
    <source>
        <strain evidence="2">PS312</strain>
    </source>
</reference>
<keyword evidence="2" id="KW-1185">Reference proteome</keyword>
<accession>A0A8R1UXU1</accession>
<dbReference type="Proteomes" id="UP000005239">
    <property type="component" value="Unassembled WGS sequence"/>
</dbReference>
<accession>A0A2A6B343</accession>
<gene>
    <name evidence="1" type="primary">WBGene00281365</name>
</gene>
<dbReference type="EnsemblMetazoa" id="PPA42996.1">
    <property type="protein sequence ID" value="PPA42996.1"/>
    <property type="gene ID" value="WBGene00281365"/>
</dbReference>
<name>A0A2A6B343_PRIPA</name>
<evidence type="ECO:0000313" key="2">
    <source>
        <dbReference type="Proteomes" id="UP000005239"/>
    </source>
</evidence>